<organism evidence="8 9">
    <name type="scientific">Rhizoctonia solani</name>
    <dbReference type="NCBI Taxonomy" id="456999"/>
    <lineage>
        <taxon>Eukaryota</taxon>
        <taxon>Fungi</taxon>
        <taxon>Dikarya</taxon>
        <taxon>Basidiomycota</taxon>
        <taxon>Agaricomycotina</taxon>
        <taxon>Agaricomycetes</taxon>
        <taxon>Cantharellales</taxon>
        <taxon>Ceratobasidiaceae</taxon>
        <taxon>Rhizoctonia</taxon>
    </lineage>
</organism>
<comment type="caution">
    <text evidence="8">The sequence shown here is derived from an EMBL/GenBank/DDBJ whole genome shotgun (WGS) entry which is preliminary data.</text>
</comment>
<feature type="compositionally biased region" description="Basic and acidic residues" evidence="5">
    <location>
        <begin position="155"/>
        <end position="167"/>
    </location>
</feature>
<dbReference type="PANTHER" id="PTHR13230:SF5">
    <property type="entry name" value="GENERAL TRANSCRIPTION FACTOR 3C POLYPEPTIDE 5"/>
    <property type="match status" value="1"/>
</dbReference>
<sequence>MFIMTFGFDLTVMSSSPILPPISELIDRSVNADEQTSGPSNITADSQTPNQPQAARTKLPIYHAIEYPGYISPNSTSINRAITTLGGQKCVQNAFSDGGRILELRLQPDNPFAHPVTGDVVGTNTLLVKVVTRRKKQVGGTNDLGNSGSTVAGSSEDKGKGKERVDGESQGTYTAEVMGIIPKTVRFRSMADFQYQPNEDDYVVQMRRAMDRLDVDAIRSFEFKPLQENYEEGGKSQLHLIPPPLFSRQGIPQHYNLKQNPMSVIHSTVDPRTGEETRRYIHKHRIKGSLAPAAVSWDSETVPTSPPQQILDAKPQTKPHLLTKLKQLFEERPVWSRIALINQFPALEGREIQKCGVIFRFYEGIAEISYQRVYFRNTANEEARRKSIVGRRAGGAGDSTGPEVVDAPSDDRKSHIFDGRTLHSGAASFQLCDITDSLLVPLINDQKSVRKEPDIADGWYTSHEFNLIKAVVRRKHFNLLQGKIIEDKDCADLFVPGGLTSSNTMVRTVNKKYLRKAKSNRRPVAPERLMAAELEIALRKGGESVSGQGKEPTGVEGSEEDEDAMEED</sequence>
<evidence type="ECO:0000259" key="7">
    <source>
        <dbReference type="Pfam" id="PF17682"/>
    </source>
</evidence>
<evidence type="ECO:0000256" key="1">
    <source>
        <dbReference type="ARBA" id="ARBA00004123"/>
    </source>
</evidence>
<dbReference type="PANTHER" id="PTHR13230">
    <property type="entry name" value="GENERAL TRANSCRIPTION FACTOR IIIC, POLYPEPTIDE 5"/>
    <property type="match status" value="1"/>
</dbReference>
<name>A0A8H7LYK4_9AGAM</name>
<evidence type="ECO:0000259" key="6">
    <source>
        <dbReference type="Pfam" id="PF09734"/>
    </source>
</evidence>
<dbReference type="AlphaFoldDB" id="A0A8H7LYK4"/>
<dbReference type="Proteomes" id="UP000602905">
    <property type="component" value="Unassembled WGS sequence"/>
</dbReference>
<dbReference type="GO" id="GO:0005634">
    <property type="term" value="C:nucleus"/>
    <property type="evidence" value="ECO:0007669"/>
    <property type="project" value="UniProtKB-SubCell"/>
</dbReference>
<evidence type="ECO:0000256" key="4">
    <source>
        <dbReference type="ARBA" id="ARBA00023242"/>
    </source>
</evidence>
<dbReference type="InterPro" id="IPR040454">
    <property type="entry name" value="TF_IIIC_Tfc1/Sfc1"/>
</dbReference>
<feature type="compositionally biased region" description="Polar residues" evidence="5">
    <location>
        <begin position="139"/>
        <end position="153"/>
    </location>
</feature>
<evidence type="ECO:0000256" key="3">
    <source>
        <dbReference type="ARBA" id="ARBA00023163"/>
    </source>
</evidence>
<dbReference type="EMBL" id="JACYCD010000048">
    <property type="protein sequence ID" value="KAF8709297.1"/>
    <property type="molecule type" value="Genomic_DNA"/>
</dbReference>
<dbReference type="Gene3D" id="3.30.200.160">
    <property type="entry name" value="TFIIIC, subcomplex tauA, subunit Sfc1, barrel domain"/>
    <property type="match status" value="1"/>
</dbReference>
<feature type="domain" description="Transcription factor IIIC subunit Tfc1/Sfc1 triple barrel" evidence="7">
    <location>
        <begin position="64"/>
        <end position="196"/>
    </location>
</feature>
<feature type="region of interest" description="Disordered" evidence="5">
    <location>
        <begin position="30"/>
        <end position="54"/>
    </location>
</feature>
<evidence type="ECO:0000313" key="9">
    <source>
        <dbReference type="Proteomes" id="UP000602905"/>
    </source>
</evidence>
<evidence type="ECO:0000256" key="5">
    <source>
        <dbReference type="SAM" id="MobiDB-lite"/>
    </source>
</evidence>
<feature type="compositionally biased region" description="Acidic residues" evidence="5">
    <location>
        <begin position="557"/>
        <end position="568"/>
    </location>
</feature>
<accession>A0A8H7LYK4</accession>
<feature type="region of interest" description="Disordered" evidence="5">
    <location>
        <begin position="138"/>
        <end position="170"/>
    </location>
</feature>
<evidence type="ECO:0000313" key="8">
    <source>
        <dbReference type="EMBL" id="KAF8709297.1"/>
    </source>
</evidence>
<feature type="domain" description="Transcription factor IIIC subunit 5 HTH" evidence="6">
    <location>
        <begin position="240"/>
        <end position="354"/>
    </location>
</feature>
<keyword evidence="2" id="KW-0238">DNA-binding</keyword>
<dbReference type="GO" id="GO:0001002">
    <property type="term" value="F:RNA polymerase III type 1 promoter sequence-specific DNA binding"/>
    <property type="evidence" value="ECO:0007669"/>
    <property type="project" value="TreeGrafter"/>
</dbReference>
<dbReference type="Pfam" id="PF17682">
    <property type="entry name" value="Tau95_N"/>
    <property type="match status" value="1"/>
</dbReference>
<dbReference type="InterPro" id="IPR042536">
    <property type="entry name" value="TFIIIC_tauA_Sfc1"/>
</dbReference>
<dbReference type="InterPro" id="IPR041499">
    <property type="entry name" value="Tfc1/Sfc1_N"/>
</dbReference>
<dbReference type="GO" id="GO:0001003">
    <property type="term" value="F:RNA polymerase III type 2 promoter sequence-specific DNA binding"/>
    <property type="evidence" value="ECO:0007669"/>
    <property type="project" value="TreeGrafter"/>
</dbReference>
<feature type="non-terminal residue" evidence="8">
    <location>
        <position position="1"/>
    </location>
</feature>
<dbReference type="OrthoDB" id="5598268at2759"/>
<evidence type="ECO:0000256" key="2">
    <source>
        <dbReference type="ARBA" id="ARBA00023125"/>
    </source>
</evidence>
<reference evidence="8" key="1">
    <citation type="submission" date="2020-09" db="EMBL/GenBank/DDBJ databases">
        <title>Comparative genome analyses of four rice-infecting Rhizoctonia solani isolates reveal extensive enrichment of homogalacturonan modification genes.</title>
        <authorList>
            <person name="Lee D.-Y."/>
            <person name="Jeon J."/>
            <person name="Kim K.-T."/>
            <person name="Cheong K."/>
            <person name="Song H."/>
            <person name="Choi G."/>
            <person name="Ko J."/>
            <person name="Opiyo S.O."/>
            <person name="Zuo S."/>
            <person name="Madhav S."/>
            <person name="Lee Y.-H."/>
            <person name="Wang G.-L."/>
        </authorList>
    </citation>
    <scope>NUCLEOTIDE SEQUENCE</scope>
    <source>
        <strain evidence="8">AG1-IA WGL</strain>
    </source>
</reference>
<gene>
    <name evidence="8" type="ORF">RHS03_02639</name>
</gene>
<dbReference type="GO" id="GO:0006384">
    <property type="term" value="P:transcription initiation at RNA polymerase III promoter"/>
    <property type="evidence" value="ECO:0007669"/>
    <property type="project" value="InterPro"/>
</dbReference>
<feature type="compositionally biased region" description="Polar residues" evidence="5">
    <location>
        <begin position="32"/>
        <end position="54"/>
    </location>
</feature>
<dbReference type="InterPro" id="IPR019136">
    <property type="entry name" value="TF_IIIC_su-5_HTH"/>
</dbReference>
<dbReference type="GO" id="GO:0000127">
    <property type="term" value="C:transcription factor TFIIIC complex"/>
    <property type="evidence" value="ECO:0007669"/>
    <property type="project" value="InterPro"/>
</dbReference>
<proteinExistence type="predicted"/>
<comment type="subcellular location">
    <subcellularLocation>
        <location evidence="1">Nucleus</location>
    </subcellularLocation>
</comment>
<dbReference type="Pfam" id="PF09734">
    <property type="entry name" value="Tau95"/>
    <property type="match status" value="1"/>
</dbReference>
<feature type="region of interest" description="Disordered" evidence="5">
    <location>
        <begin position="390"/>
        <end position="410"/>
    </location>
</feature>
<keyword evidence="3" id="KW-0804">Transcription</keyword>
<protein>
    <submittedName>
        <fullName evidence="8">RNA polymerase III transcription factor (TF)IIIC subunit</fullName>
    </submittedName>
</protein>
<keyword evidence="4" id="KW-0539">Nucleus</keyword>
<feature type="region of interest" description="Disordered" evidence="5">
    <location>
        <begin position="540"/>
        <end position="568"/>
    </location>
</feature>